<organism evidence="2 3">
    <name type="scientific">Paraglaciecola hydrolytica</name>
    <dbReference type="NCBI Taxonomy" id="1799789"/>
    <lineage>
        <taxon>Bacteria</taxon>
        <taxon>Pseudomonadati</taxon>
        <taxon>Pseudomonadota</taxon>
        <taxon>Gammaproteobacteria</taxon>
        <taxon>Alteromonadales</taxon>
        <taxon>Alteromonadaceae</taxon>
        <taxon>Paraglaciecola</taxon>
    </lineage>
</organism>
<feature type="transmembrane region" description="Helical" evidence="1">
    <location>
        <begin position="43"/>
        <end position="63"/>
    </location>
</feature>
<evidence type="ECO:0000313" key="2">
    <source>
        <dbReference type="EMBL" id="KXI29611.1"/>
    </source>
</evidence>
<gene>
    <name evidence="2" type="ORF">AX660_06045</name>
</gene>
<dbReference type="STRING" id="1799789.AX660_06045"/>
<evidence type="ECO:0000313" key="3">
    <source>
        <dbReference type="Proteomes" id="UP000070299"/>
    </source>
</evidence>
<proteinExistence type="predicted"/>
<feature type="transmembrane region" description="Helical" evidence="1">
    <location>
        <begin position="75"/>
        <end position="96"/>
    </location>
</feature>
<dbReference type="AlphaFoldDB" id="A0A136A2Z9"/>
<comment type="caution">
    <text evidence="2">The sequence shown here is derived from an EMBL/GenBank/DDBJ whole genome shotgun (WGS) entry which is preliminary data.</text>
</comment>
<accession>A0A136A2Z9</accession>
<reference evidence="3" key="1">
    <citation type="submission" date="2016-02" db="EMBL/GenBank/DDBJ databases">
        <authorList>
            <person name="Schultz-Johansen M."/>
            <person name="Glaring M.A."/>
            <person name="Bech P.K."/>
            <person name="Stougaard P."/>
        </authorList>
    </citation>
    <scope>NUCLEOTIDE SEQUENCE [LARGE SCALE GENOMIC DNA]</scope>
    <source>
        <strain evidence="3">S66</strain>
    </source>
</reference>
<evidence type="ECO:0000256" key="1">
    <source>
        <dbReference type="SAM" id="Phobius"/>
    </source>
</evidence>
<protein>
    <submittedName>
        <fullName evidence="2">Uncharacterized protein</fullName>
    </submittedName>
</protein>
<sequence>MNIDDKITQALEAEAKRLEPMLLDDKGLFSRLLPIYRGGMRRWVWLVNGLTLLTSALMFWTAYEFFSAQLVEQLVFWGVCLIVILQLQVGLKNWLFMEMNRASLAREMKRLEITLMQTKNP</sequence>
<keyword evidence="1" id="KW-0812">Transmembrane</keyword>
<keyword evidence="1" id="KW-1133">Transmembrane helix</keyword>
<dbReference type="InterPro" id="IPR046659">
    <property type="entry name" value="DUF6768"/>
</dbReference>
<dbReference type="OrthoDB" id="6197105at2"/>
<keyword evidence="3" id="KW-1185">Reference proteome</keyword>
<dbReference type="Pfam" id="PF20556">
    <property type="entry name" value="DUF6768"/>
    <property type="match status" value="1"/>
</dbReference>
<dbReference type="Proteomes" id="UP000070299">
    <property type="component" value="Unassembled WGS sequence"/>
</dbReference>
<dbReference type="EMBL" id="LSNE01000003">
    <property type="protein sequence ID" value="KXI29611.1"/>
    <property type="molecule type" value="Genomic_DNA"/>
</dbReference>
<name>A0A136A2Z9_9ALTE</name>
<dbReference type="RefSeq" id="WP_068372390.1">
    <property type="nucleotide sequence ID" value="NZ_LSNE01000003.1"/>
</dbReference>
<keyword evidence="1" id="KW-0472">Membrane</keyword>